<accession>A0ABP0TUK3</accession>
<keyword evidence="1" id="KW-0653">Protein transport</keyword>
<dbReference type="SUPFAM" id="SSF53474">
    <property type="entry name" value="alpha/beta-Hydrolases"/>
    <property type="match status" value="1"/>
</dbReference>
<keyword evidence="1" id="KW-0472">Membrane</keyword>
<organism evidence="3 4">
    <name type="scientific">Sphagnum troendelagicum</name>
    <dbReference type="NCBI Taxonomy" id="128251"/>
    <lineage>
        <taxon>Eukaryota</taxon>
        <taxon>Viridiplantae</taxon>
        <taxon>Streptophyta</taxon>
        <taxon>Embryophyta</taxon>
        <taxon>Bryophyta</taxon>
        <taxon>Sphagnophytina</taxon>
        <taxon>Sphagnopsida</taxon>
        <taxon>Sphagnales</taxon>
        <taxon>Sphagnaceae</taxon>
        <taxon>Sphagnum</taxon>
    </lineage>
</organism>
<gene>
    <name evidence="3" type="ORF">CSSPTR1EN2_LOCUS7871</name>
</gene>
<dbReference type="EC" id="3.1.-.-" evidence="1"/>
<keyword evidence="1" id="KW-0813">Transport</keyword>
<evidence type="ECO:0000259" key="2">
    <source>
        <dbReference type="Pfam" id="PF07819"/>
    </source>
</evidence>
<sequence length="424" mass="45415">MAVASPFYLHILPRATVLSPSCLVPGLQSGATTSLSGSCLSYPSRQFKVNCTLCATTSLISSQTGLLWSSSTLGTHGFELRTEREPMICKSSVITTVCRTGVRAEAAASAVYADEDRVIKEESVKKSSGYRPVVILPGLGNNTADYNELVASLEARGLKVIVAQVSRLDWLRNAAGLLDANYWKGSLQPRPVLDWYLERTKYAIAAAKAMGQDSQKVSVIGHSAGGWLARVFMTNYGTDDIDLLLTLGTPHLPPPRGVRGVVDQTRGLLYYVEENCPGAFHAPDVKYVCIAGRFLKGERLLAGEETPVAAMGIGTVASMDGTAAISAAQEGKIETGVGEVIQDGSVKPAPPTLRARIVGQGYKQVCGEANVWGDGVVPEISAHLEGAINLTFDGVYHSPVGANEERPWYGTTSILDRWIHHLQQ</sequence>
<evidence type="ECO:0000313" key="3">
    <source>
        <dbReference type="EMBL" id="CAK9205484.1"/>
    </source>
</evidence>
<keyword evidence="1" id="KW-0256">Endoplasmic reticulum</keyword>
<comment type="function">
    <text evidence="1">Involved in inositol deacylation of GPI-anchored proteins which plays important roles in the quality control and ER-associated degradation of GPI-anchored proteins.</text>
</comment>
<feature type="domain" description="GPI inositol-deacylase PGAP1-like alpha/beta" evidence="2">
    <location>
        <begin position="208"/>
        <end position="256"/>
    </location>
</feature>
<dbReference type="Gene3D" id="3.40.50.1820">
    <property type="entry name" value="alpha/beta hydrolase"/>
    <property type="match status" value="1"/>
</dbReference>
<dbReference type="InterPro" id="IPR029058">
    <property type="entry name" value="AB_hydrolase_fold"/>
</dbReference>
<dbReference type="InterPro" id="IPR012908">
    <property type="entry name" value="PGAP1-ab_dom-like"/>
</dbReference>
<keyword evidence="1" id="KW-0378">Hydrolase</keyword>
<dbReference type="PANTHER" id="PTHR47909">
    <property type="entry name" value="ALPHA/BETA-HYDROLASES SUPERFAMILY PROTEIN"/>
    <property type="match status" value="1"/>
</dbReference>
<proteinExistence type="inferred from homology"/>
<dbReference type="EMBL" id="OZ019907">
    <property type="protein sequence ID" value="CAK9205484.1"/>
    <property type="molecule type" value="Genomic_DNA"/>
</dbReference>
<evidence type="ECO:0000313" key="4">
    <source>
        <dbReference type="Proteomes" id="UP001497512"/>
    </source>
</evidence>
<protein>
    <recommendedName>
        <fullName evidence="1">GPI inositol-deacylase</fullName>
        <ecNumber evidence="1">3.1.-.-</ecNumber>
    </recommendedName>
</protein>
<keyword evidence="4" id="KW-1185">Reference proteome</keyword>
<dbReference type="PANTHER" id="PTHR47909:SF2">
    <property type="entry name" value="GPI INOSITOL-DEACYLASE"/>
    <property type="match status" value="1"/>
</dbReference>
<evidence type="ECO:0000256" key="1">
    <source>
        <dbReference type="RuleBase" id="RU365011"/>
    </source>
</evidence>
<dbReference type="Proteomes" id="UP001497512">
    <property type="component" value="Chromosome 15"/>
</dbReference>
<comment type="similarity">
    <text evidence="1">Belongs to the GPI inositol-deacylase family.</text>
</comment>
<dbReference type="Pfam" id="PF07819">
    <property type="entry name" value="PGAP1"/>
    <property type="match status" value="1"/>
</dbReference>
<name>A0ABP0TUK3_9BRYO</name>
<reference evidence="3" key="1">
    <citation type="submission" date="2024-02" db="EMBL/GenBank/DDBJ databases">
        <authorList>
            <consortium name="ELIXIR-Norway"/>
            <consortium name="Elixir Norway"/>
        </authorList>
    </citation>
    <scope>NUCLEOTIDE SEQUENCE</scope>
</reference>
<comment type="subcellular location">
    <subcellularLocation>
        <location evidence="1">Endoplasmic reticulum membrane</location>
    </subcellularLocation>
</comment>